<comment type="similarity">
    <text evidence="2 9">Belongs to the PPP phosphatase family.</text>
</comment>
<feature type="domain" description="FYVE-type" evidence="12">
    <location>
        <begin position="184"/>
        <end position="239"/>
    </location>
</feature>
<evidence type="ECO:0000256" key="2">
    <source>
        <dbReference type="ARBA" id="ARBA00008294"/>
    </source>
</evidence>
<dbReference type="CDD" id="cd00051">
    <property type="entry name" value="EFh"/>
    <property type="match status" value="1"/>
</dbReference>
<dbReference type="SUPFAM" id="SSF56300">
    <property type="entry name" value="Metallo-dependent phosphatases"/>
    <property type="match status" value="1"/>
</dbReference>
<dbReference type="GO" id="GO:0004722">
    <property type="term" value="F:protein serine/threonine phosphatase activity"/>
    <property type="evidence" value="ECO:0007669"/>
    <property type="project" value="UniProtKB-EC"/>
</dbReference>
<dbReference type="Pfam" id="PF13499">
    <property type="entry name" value="EF-hand_7"/>
    <property type="match status" value="1"/>
</dbReference>
<feature type="domain" description="EF-hand" evidence="13">
    <location>
        <begin position="858"/>
        <end position="893"/>
    </location>
</feature>
<dbReference type="SUPFAM" id="SSF57903">
    <property type="entry name" value="FYVE/PHD zinc finger"/>
    <property type="match status" value="1"/>
</dbReference>
<evidence type="ECO:0000259" key="12">
    <source>
        <dbReference type="PROSITE" id="PS50178"/>
    </source>
</evidence>
<dbReference type="Gene3D" id="3.30.40.10">
    <property type="entry name" value="Zinc/RING finger domain, C3HC4 (zinc finger)"/>
    <property type="match status" value="1"/>
</dbReference>
<dbReference type="InterPro" id="IPR006186">
    <property type="entry name" value="Ser/Thr-sp_prot-phosphatase"/>
</dbReference>
<dbReference type="EMBL" id="VJMJ01000146">
    <property type="protein sequence ID" value="KAF0731244.1"/>
    <property type="molecule type" value="Genomic_DNA"/>
</dbReference>
<evidence type="ECO:0000259" key="11">
    <source>
        <dbReference type="PROSITE" id="PS50003"/>
    </source>
</evidence>
<evidence type="ECO:0000256" key="8">
    <source>
        <dbReference type="PROSITE-ProRule" id="PRU00091"/>
    </source>
</evidence>
<dbReference type="PROSITE" id="PS00018">
    <property type="entry name" value="EF_HAND_1"/>
    <property type="match status" value="1"/>
</dbReference>
<keyword evidence="15" id="KW-1185">Reference proteome</keyword>
<dbReference type="PROSITE" id="PS50003">
    <property type="entry name" value="PH_DOMAIN"/>
    <property type="match status" value="1"/>
</dbReference>
<dbReference type="InterPro" id="IPR011992">
    <property type="entry name" value="EF-hand-dom_pair"/>
</dbReference>
<evidence type="ECO:0000313" key="14">
    <source>
        <dbReference type="EMBL" id="KAF0731244.1"/>
    </source>
</evidence>
<keyword evidence="5" id="KW-0862">Zinc</keyword>
<evidence type="ECO:0000256" key="3">
    <source>
        <dbReference type="ARBA" id="ARBA00022723"/>
    </source>
</evidence>
<keyword evidence="3" id="KW-0479">Metal-binding</keyword>
<feature type="compositionally biased region" description="Polar residues" evidence="10">
    <location>
        <begin position="111"/>
        <end position="132"/>
    </location>
</feature>
<comment type="cofactor">
    <cofactor evidence="1">
        <name>Mn(2+)</name>
        <dbReference type="ChEBI" id="CHEBI:29035"/>
    </cofactor>
</comment>
<dbReference type="InterPro" id="IPR001849">
    <property type="entry name" value="PH_domain"/>
</dbReference>
<dbReference type="PANTHER" id="PTHR45668:SF5">
    <property type="entry name" value="SERINE_THREONINE-PROTEIN PHOSPHATASE 5"/>
    <property type="match status" value="1"/>
</dbReference>
<evidence type="ECO:0000256" key="1">
    <source>
        <dbReference type="ARBA" id="ARBA00001936"/>
    </source>
</evidence>
<dbReference type="GO" id="GO:0008270">
    <property type="term" value="F:zinc ion binding"/>
    <property type="evidence" value="ECO:0007669"/>
    <property type="project" value="UniProtKB-KW"/>
</dbReference>
<dbReference type="Pfam" id="PF00149">
    <property type="entry name" value="Metallophos"/>
    <property type="match status" value="1"/>
</dbReference>
<dbReference type="PROSITE" id="PS00125">
    <property type="entry name" value="SER_THR_PHOSPHATASE"/>
    <property type="match status" value="1"/>
</dbReference>
<gene>
    <name evidence="14" type="ORF">Ae201684_011504</name>
</gene>
<dbReference type="GO" id="GO:0005509">
    <property type="term" value="F:calcium ion binding"/>
    <property type="evidence" value="ECO:0007669"/>
    <property type="project" value="InterPro"/>
</dbReference>
<evidence type="ECO:0000256" key="4">
    <source>
        <dbReference type="ARBA" id="ARBA00022771"/>
    </source>
</evidence>
<dbReference type="VEuPathDB" id="FungiDB:AeMF1_011595"/>
<dbReference type="InterPro" id="IPR011011">
    <property type="entry name" value="Znf_FYVE_PHD"/>
</dbReference>
<dbReference type="InterPro" id="IPR004843">
    <property type="entry name" value="Calcineurin-like_PHP"/>
</dbReference>
<dbReference type="InterPro" id="IPR029052">
    <property type="entry name" value="Metallo-depent_PP-like"/>
</dbReference>
<keyword evidence="7" id="KW-0464">Manganese</keyword>
<dbReference type="InterPro" id="IPR017455">
    <property type="entry name" value="Znf_FYVE-rel"/>
</dbReference>
<evidence type="ECO:0000256" key="6">
    <source>
        <dbReference type="ARBA" id="ARBA00022837"/>
    </source>
</evidence>
<dbReference type="InterPro" id="IPR000306">
    <property type="entry name" value="Znf_FYVE"/>
</dbReference>
<dbReference type="PANTHER" id="PTHR45668">
    <property type="entry name" value="SERINE/THREONINE-PROTEIN PHOSPHATASE 5-RELATED"/>
    <property type="match status" value="1"/>
</dbReference>
<dbReference type="InterPro" id="IPR013083">
    <property type="entry name" value="Znf_RING/FYVE/PHD"/>
</dbReference>
<keyword evidence="9" id="KW-0378">Hydrolase</keyword>
<proteinExistence type="inferred from homology"/>
<dbReference type="PROSITE" id="PS50178">
    <property type="entry name" value="ZF_FYVE"/>
    <property type="match status" value="1"/>
</dbReference>
<evidence type="ECO:0000259" key="13">
    <source>
        <dbReference type="PROSITE" id="PS50222"/>
    </source>
</evidence>
<dbReference type="Proteomes" id="UP000481153">
    <property type="component" value="Unassembled WGS sequence"/>
</dbReference>
<feature type="region of interest" description="Disordered" evidence="10">
    <location>
        <begin position="109"/>
        <end position="135"/>
    </location>
</feature>
<dbReference type="SMART" id="SM00156">
    <property type="entry name" value="PP2Ac"/>
    <property type="match status" value="1"/>
</dbReference>
<dbReference type="InterPro" id="IPR018247">
    <property type="entry name" value="EF_Hand_1_Ca_BS"/>
</dbReference>
<dbReference type="Pfam" id="PF01363">
    <property type="entry name" value="FYVE"/>
    <property type="match status" value="1"/>
</dbReference>
<protein>
    <recommendedName>
        <fullName evidence="9">Serine/threonine-protein phosphatase</fullName>
        <ecNumber evidence="9">3.1.3.16</ecNumber>
    </recommendedName>
</protein>
<evidence type="ECO:0000256" key="7">
    <source>
        <dbReference type="ARBA" id="ARBA00023211"/>
    </source>
</evidence>
<evidence type="ECO:0000256" key="5">
    <source>
        <dbReference type="ARBA" id="ARBA00022833"/>
    </source>
</evidence>
<dbReference type="PROSITE" id="PS50222">
    <property type="entry name" value="EF_HAND_2"/>
    <property type="match status" value="2"/>
</dbReference>
<name>A0A6G0WUR1_9STRA</name>
<dbReference type="Gene3D" id="1.10.238.10">
    <property type="entry name" value="EF-hand"/>
    <property type="match status" value="1"/>
</dbReference>
<dbReference type="PRINTS" id="PR00114">
    <property type="entry name" value="STPHPHTASE"/>
</dbReference>
<reference evidence="14 15" key="1">
    <citation type="submission" date="2019-07" db="EMBL/GenBank/DDBJ databases">
        <title>Genomics analysis of Aphanomyces spp. identifies a new class of oomycete effector associated with host adaptation.</title>
        <authorList>
            <person name="Gaulin E."/>
        </authorList>
    </citation>
    <scope>NUCLEOTIDE SEQUENCE [LARGE SCALE GENOMIC DNA]</scope>
    <source>
        <strain evidence="14 15">ATCC 201684</strain>
    </source>
</reference>
<keyword evidence="6" id="KW-0106">Calcium</keyword>
<accession>A0A6G0WUR1</accession>
<dbReference type="EC" id="3.1.3.16" evidence="9"/>
<organism evidence="14 15">
    <name type="scientific">Aphanomyces euteiches</name>
    <dbReference type="NCBI Taxonomy" id="100861"/>
    <lineage>
        <taxon>Eukaryota</taxon>
        <taxon>Sar</taxon>
        <taxon>Stramenopiles</taxon>
        <taxon>Oomycota</taxon>
        <taxon>Saprolegniomycetes</taxon>
        <taxon>Saprolegniales</taxon>
        <taxon>Verrucalvaceae</taxon>
        <taxon>Aphanomyces</taxon>
    </lineage>
</organism>
<dbReference type="SMART" id="SM00064">
    <property type="entry name" value="FYVE"/>
    <property type="match status" value="1"/>
</dbReference>
<dbReference type="SUPFAM" id="SSF47473">
    <property type="entry name" value="EF-hand"/>
    <property type="match status" value="1"/>
</dbReference>
<feature type="domain" description="EF-hand" evidence="13">
    <location>
        <begin position="799"/>
        <end position="834"/>
    </location>
</feature>
<comment type="caution">
    <text evidence="14">The sequence shown here is derived from an EMBL/GenBank/DDBJ whole genome shotgun (WGS) entry which is preliminary data.</text>
</comment>
<sequence>MPTGDDSKVMSLLQCLLWPCFGDNMFASSVLAEGPLIKKGDYAHFRYFVLDTTGMLKYYEISLRQTINASGDVVFHIPSTKLTLTNQLSNRNLRGTMMLHPSFCARDLESPQGTSSTTRDFRSASSASNTPGSDMRCFRRSKEIHVTGFSPTGAIISWKLQASSIEHYDKWTRAFRIAMRPTWLPNSPFCQICRTNFQFFSPSRHCRKCGTCVCQSCSHMIDKLPLLAYTTPVPICIDCDPVPDSFDPQTKVLVYGMFPAIIVASVPPSSLTVEYLGRQSSAPTTVSVKYVERYSEMVLAANRIKCCLRAHVAYRLFRTQLHFHTWSLLETLQEQQTVKIVKIIRNTISVNELASLAPSYEERNDAAIDLDESLKQYRGVHLNFPLTENQVLKLSDSFRGGIALHGHYVTQLLDEVLARPPRGTMTHIQIPKGIELLIVGDLHGQYEDLMTIFDRKGVPSKTLWYLFNGDFVDRGLHGVEVICTLLAYSLLYPQFVFLNRGNHEASVLNRVFGFNEELKKKYPDFPNLFDKFEAVFNRLPLCTLIQDSVLVVHGGLPCEPNVTLKDIQAIDHLREIPTNRLESREDQIFSELMWNDPQPMDGKTASKRGCGFEFGPDITRHFCALNNLRLVIRSHESHEEGFEVMHDGLILSVFSASSYCGFQTNKGAYVVLTDELKPYVVQFHSQALQKFTSTRNWRTQANRFEERTLWSLRELIGKKHSELGAYFHTKPPQVSRLELKQGLVKVLGIPLYFLLYFHQLLPKNQRLVDTTKFLKANQLVLPTDHRWVDSTMQRIWSAMQETNVTKAFDYFDRSRKGRISFEDLKATLRVLGLMKPELPPSSPPLAPVLSQEDMAAFVNDQMAFELMHRWDTNQDGIVDMQEFQLAFSKQLNNE</sequence>
<dbReference type="InterPro" id="IPR002048">
    <property type="entry name" value="EF_hand_dom"/>
</dbReference>
<keyword evidence="4 8" id="KW-0863">Zinc-finger</keyword>
<feature type="domain" description="PH" evidence="11">
    <location>
        <begin position="29"/>
        <end position="180"/>
    </location>
</feature>
<comment type="catalytic activity">
    <reaction evidence="9">
        <text>O-phospho-L-threonyl-[protein] + H2O = L-threonyl-[protein] + phosphate</text>
        <dbReference type="Rhea" id="RHEA:47004"/>
        <dbReference type="Rhea" id="RHEA-COMP:11060"/>
        <dbReference type="Rhea" id="RHEA-COMP:11605"/>
        <dbReference type="ChEBI" id="CHEBI:15377"/>
        <dbReference type="ChEBI" id="CHEBI:30013"/>
        <dbReference type="ChEBI" id="CHEBI:43474"/>
        <dbReference type="ChEBI" id="CHEBI:61977"/>
        <dbReference type="EC" id="3.1.3.16"/>
    </reaction>
</comment>
<evidence type="ECO:0000256" key="10">
    <source>
        <dbReference type="SAM" id="MobiDB-lite"/>
    </source>
</evidence>
<dbReference type="AlphaFoldDB" id="A0A6G0WUR1"/>
<evidence type="ECO:0000313" key="15">
    <source>
        <dbReference type="Proteomes" id="UP000481153"/>
    </source>
</evidence>
<dbReference type="InterPro" id="IPR051134">
    <property type="entry name" value="PPP_phosphatase"/>
</dbReference>
<dbReference type="Gene3D" id="3.60.21.10">
    <property type="match status" value="1"/>
</dbReference>
<evidence type="ECO:0000256" key="9">
    <source>
        <dbReference type="RuleBase" id="RU004273"/>
    </source>
</evidence>
<dbReference type="SMART" id="SM00054">
    <property type="entry name" value="EFh"/>
    <property type="match status" value="2"/>
</dbReference>